<gene>
    <name evidence="2" type="ORF">METZ01_LOCUS27363</name>
</gene>
<evidence type="ECO:0000313" key="2">
    <source>
        <dbReference type="EMBL" id="SUZ74509.1"/>
    </source>
</evidence>
<dbReference type="Pfam" id="PF04230">
    <property type="entry name" value="PS_pyruv_trans"/>
    <property type="match status" value="1"/>
</dbReference>
<reference evidence="2" key="1">
    <citation type="submission" date="2018-05" db="EMBL/GenBank/DDBJ databases">
        <authorList>
            <person name="Lanie J.A."/>
            <person name="Ng W.-L."/>
            <person name="Kazmierczak K.M."/>
            <person name="Andrzejewski T.M."/>
            <person name="Davidsen T.M."/>
            <person name="Wayne K.J."/>
            <person name="Tettelin H."/>
            <person name="Glass J.I."/>
            <person name="Rusch D."/>
            <person name="Podicherti R."/>
            <person name="Tsui H.-C.T."/>
            <person name="Winkler M.E."/>
        </authorList>
    </citation>
    <scope>NUCLEOTIDE SEQUENCE</scope>
</reference>
<name>A0A381Q7Y8_9ZZZZ</name>
<organism evidence="2">
    <name type="scientific">marine metagenome</name>
    <dbReference type="NCBI Taxonomy" id="408172"/>
    <lineage>
        <taxon>unclassified sequences</taxon>
        <taxon>metagenomes</taxon>
        <taxon>ecological metagenomes</taxon>
    </lineage>
</organism>
<sequence length="311" mass="36383">MNVGVIGCLNSKNIGDYIQTLSVINLINQSYTILERESLNNYKGKKTKTIINGWFMENPLKFPPSKHIDPIFISFHINPSIEKEFLNPKTIDYLKQYQPIGCRDKYTQTLLQQHNIETYFSSCVTLTLKKRDFMDSSYKDKRILIIGAFDRLKPSIRHNQGVIKALISFIKWPYKFFNYQFKNYIFRKWLNNQNYEAEFINQIVEEKISSHSEGIEKAKSMLKKIANSEIVITSRIHSALPAVAMDKKVIFIDDGLEHINHKSRLSGLTSFFKSIKLKEIRMLNLDSISVEMKHKSYSKEIEEKIITFLYT</sequence>
<protein>
    <recommendedName>
        <fullName evidence="1">Polysaccharide pyruvyl transferase domain-containing protein</fullName>
    </recommendedName>
</protein>
<feature type="domain" description="Polysaccharide pyruvyl transferase" evidence="1">
    <location>
        <begin position="13"/>
        <end position="253"/>
    </location>
</feature>
<evidence type="ECO:0000259" key="1">
    <source>
        <dbReference type="Pfam" id="PF04230"/>
    </source>
</evidence>
<dbReference type="EMBL" id="UINC01001213">
    <property type="protein sequence ID" value="SUZ74509.1"/>
    <property type="molecule type" value="Genomic_DNA"/>
</dbReference>
<dbReference type="AlphaFoldDB" id="A0A381Q7Y8"/>
<proteinExistence type="predicted"/>
<accession>A0A381Q7Y8</accession>
<dbReference type="InterPro" id="IPR007345">
    <property type="entry name" value="Polysacch_pyruvyl_Trfase"/>
</dbReference>